<dbReference type="PANTHER" id="PTHR21616:SF2">
    <property type="entry name" value="CENTROSOME AND SPINDLE POLE-ASSOCIATED PROTEIN 1"/>
    <property type="match status" value="1"/>
</dbReference>
<reference evidence="3" key="1">
    <citation type="journal article" date="2008" name="Nature">
        <title>The amphioxus genome and the evolution of the chordate karyotype.</title>
        <authorList>
            <consortium name="US DOE Joint Genome Institute (JGI-PGF)"/>
            <person name="Putnam N.H."/>
            <person name="Butts T."/>
            <person name="Ferrier D.E.K."/>
            <person name="Furlong R.F."/>
            <person name="Hellsten U."/>
            <person name="Kawashima T."/>
            <person name="Robinson-Rechavi M."/>
            <person name="Shoguchi E."/>
            <person name="Terry A."/>
            <person name="Yu J.-K."/>
            <person name="Benito-Gutierrez E.L."/>
            <person name="Dubchak I."/>
            <person name="Garcia-Fernandez J."/>
            <person name="Gibson-Brown J.J."/>
            <person name="Grigoriev I.V."/>
            <person name="Horton A.C."/>
            <person name="de Jong P.J."/>
            <person name="Jurka J."/>
            <person name="Kapitonov V.V."/>
            <person name="Kohara Y."/>
            <person name="Kuroki Y."/>
            <person name="Lindquist E."/>
            <person name="Lucas S."/>
            <person name="Osoegawa K."/>
            <person name="Pennacchio L.A."/>
            <person name="Salamov A.A."/>
            <person name="Satou Y."/>
            <person name="Sauka-Spengler T."/>
            <person name="Schmutz J."/>
            <person name="Shin-I T."/>
            <person name="Toyoda A."/>
            <person name="Bronner-Fraser M."/>
            <person name="Fujiyama A."/>
            <person name="Holland L.Z."/>
            <person name="Holland P.W.H."/>
            <person name="Satoh N."/>
            <person name="Rokhsar D.S."/>
        </authorList>
    </citation>
    <scope>NUCLEOTIDE SEQUENCE [LARGE SCALE GENOMIC DNA]</scope>
    <source>
        <strain evidence="3">S238N-H82</strain>
        <tissue evidence="3">Testes</tissue>
    </source>
</reference>
<evidence type="ECO:0000313" key="3">
    <source>
        <dbReference type="EMBL" id="EEN57665.1"/>
    </source>
</evidence>
<dbReference type="Gene3D" id="1.20.5.1180">
    <property type="entry name" value="Geminin coiled-coil domain"/>
    <property type="match status" value="1"/>
</dbReference>
<feature type="compositionally biased region" description="Basic and acidic residues" evidence="2">
    <location>
        <begin position="424"/>
        <end position="441"/>
    </location>
</feature>
<dbReference type="GO" id="GO:0006275">
    <property type="term" value="P:regulation of DNA replication"/>
    <property type="evidence" value="ECO:0007669"/>
    <property type="project" value="InterPro"/>
</dbReference>
<feature type="region of interest" description="Disordered" evidence="2">
    <location>
        <begin position="535"/>
        <end position="824"/>
    </location>
</feature>
<sequence length="824" mass="95424">MASVEQNARLSAEISVSTALSYPKTIPRDSTSSSGSSDSEERSTTSASMLEVLKMASPQQHKRRKVKSFKDRSKMSTASPKRRKLQTLQLTAKPGQLAGNNTILRFLDKKSTKRKSCSDGERNKPVKLPRADLVSRTTTTTPVIFQDQDSSNESSSCEDRKSLAQEALDIMKNEPVPESYWQDVAEERRLALVDTLKENKDLHQQLDEKKAVIKEKEEVIQDLTEENETLKKMAEQAEDLLAILKYLDSLKRQHQESQVDNPSQLMGKLVFSEEQSFLCCCPPNFKGLPARCKGLLSTDLANNKLLWLGCPNKDPDISPSHGVTNGPSKENIPPTQGSKRDSGGPVEFGGLKLGGYEDHRRKLQEERKREYNQLLNERDQGSHTFPPRRRDTSPLGKETYDDILKRKREEEDRYRRLDDPEMITDRRRDERLRDHPLRASRSDGFLNEPDDRRMRLRDIKKQKEKEEKERYDRKLEAEAMNYNPWGKGGGGAPLRNNDGKVVADLRKMHIQNEEDQLSPRNEYSDKPVVNLEVNMASLTEPPRPPPKESQDHDAIAQFLTSHGQNVGNRTQYPGDDGSRGSNNAPEALNMYTYKSPFARKNKVFEDEGDEQKSQRDEYQSELQRQVEEKKRRQEEEKRKQKEEEEREERRLAEQRERMQQEYEAEQRKQREKEEEVKRKNEELKKLAEERRQEVERKKKEEDEKHDQERRRQLDEEDRRRREEQQRQRVSSPPIPTLRKNEEESQQPPPNSYRERPPPSPPVPAVRTRERAPGNPDDVIDQLSAMRAQLQSEQRRVQSQLDHAKVGGAMGLKRTSNQSARAACQ</sequence>
<name>C3YQ27_BRAFL</name>
<dbReference type="InterPro" id="IPR026708">
    <property type="entry name" value="CSPP1"/>
</dbReference>
<feature type="compositionally biased region" description="Polar residues" evidence="2">
    <location>
        <begin position="813"/>
        <end position="824"/>
    </location>
</feature>
<organism>
    <name type="scientific">Branchiostoma floridae</name>
    <name type="common">Florida lancelet</name>
    <name type="synonym">Amphioxus</name>
    <dbReference type="NCBI Taxonomy" id="7739"/>
    <lineage>
        <taxon>Eukaryota</taxon>
        <taxon>Metazoa</taxon>
        <taxon>Chordata</taxon>
        <taxon>Cephalochordata</taxon>
        <taxon>Leptocardii</taxon>
        <taxon>Amphioxiformes</taxon>
        <taxon>Branchiostomatidae</taxon>
        <taxon>Branchiostoma</taxon>
    </lineage>
</organism>
<feature type="compositionally biased region" description="Basic and acidic residues" evidence="2">
    <location>
        <begin position="602"/>
        <end position="726"/>
    </location>
</feature>
<dbReference type="GO" id="GO:0000922">
    <property type="term" value="C:spindle pole"/>
    <property type="evidence" value="ECO:0007669"/>
    <property type="project" value="InterPro"/>
</dbReference>
<keyword evidence="1" id="KW-0175">Coiled coil</keyword>
<evidence type="ECO:0000256" key="2">
    <source>
        <dbReference type="SAM" id="MobiDB-lite"/>
    </source>
</evidence>
<feature type="compositionally biased region" description="Low complexity" evidence="2">
    <location>
        <begin position="28"/>
        <end position="37"/>
    </location>
</feature>
<dbReference type="Pfam" id="PF07412">
    <property type="entry name" value="Geminin"/>
    <property type="match status" value="1"/>
</dbReference>
<dbReference type="EMBL" id="GG666539">
    <property type="protein sequence ID" value="EEN57665.1"/>
    <property type="molecule type" value="Genomic_DNA"/>
</dbReference>
<feature type="compositionally biased region" description="Polar residues" evidence="2">
    <location>
        <begin position="788"/>
        <end position="800"/>
    </location>
</feature>
<dbReference type="GO" id="GO:0032467">
    <property type="term" value="P:positive regulation of cytokinesis"/>
    <property type="evidence" value="ECO:0007669"/>
    <property type="project" value="InterPro"/>
</dbReference>
<feature type="compositionally biased region" description="Basic and acidic residues" evidence="2">
    <location>
        <begin position="388"/>
        <end position="404"/>
    </location>
</feature>
<dbReference type="eggNOG" id="ENOG502QTSW">
    <property type="taxonomic scope" value="Eukaryota"/>
</dbReference>
<feature type="compositionally biased region" description="Polar residues" evidence="2">
    <location>
        <begin position="321"/>
        <end position="337"/>
    </location>
</feature>
<feature type="coiled-coil region" evidence="1">
    <location>
        <begin position="199"/>
        <end position="243"/>
    </location>
</feature>
<feature type="region of interest" description="Disordered" evidence="2">
    <location>
        <begin position="374"/>
        <end position="404"/>
    </location>
</feature>
<feature type="region of interest" description="Disordered" evidence="2">
    <location>
        <begin position="317"/>
        <end position="357"/>
    </location>
</feature>
<dbReference type="InterPro" id="IPR022786">
    <property type="entry name" value="Geminin/Multicilin"/>
</dbReference>
<protein>
    <submittedName>
        <fullName evidence="3">Uncharacterized protein</fullName>
    </submittedName>
</protein>
<proteinExistence type="predicted"/>
<feature type="compositionally biased region" description="Basic and acidic residues" evidence="2">
    <location>
        <begin position="545"/>
        <end position="554"/>
    </location>
</feature>
<accession>C3YQ27</accession>
<dbReference type="AlphaFoldDB" id="C3YQ27"/>
<dbReference type="PANTHER" id="PTHR21616">
    <property type="entry name" value="CENTROSOME SPINDLE POLE ASSOCIATED PROTEIN"/>
    <property type="match status" value="1"/>
</dbReference>
<feature type="region of interest" description="Disordered" evidence="2">
    <location>
        <begin position="424"/>
        <end position="455"/>
    </location>
</feature>
<dbReference type="GO" id="GO:0005874">
    <property type="term" value="C:microtubule"/>
    <property type="evidence" value="ECO:0007669"/>
    <property type="project" value="InterPro"/>
</dbReference>
<dbReference type="SUPFAM" id="SSF111469">
    <property type="entry name" value="Geminin coiled-coil domain"/>
    <property type="match status" value="1"/>
</dbReference>
<dbReference type="GO" id="GO:0005813">
    <property type="term" value="C:centrosome"/>
    <property type="evidence" value="ECO:0007669"/>
    <property type="project" value="InterPro"/>
</dbReference>
<evidence type="ECO:0000256" key="1">
    <source>
        <dbReference type="SAM" id="Coils"/>
    </source>
</evidence>
<feature type="compositionally biased region" description="Polar residues" evidence="2">
    <location>
        <begin position="558"/>
        <end position="571"/>
    </location>
</feature>
<feature type="region of interest" description="Disordered" evidence="2">
    <location>
        <begin position="18"/>
        <end position="89"/>
    </location>
</feature>
<dbReference type="STRING" id="7739.C3YQ27"/>
<gene>
    <name evidence="3" type="ORF">BRAFLDRAFT_124307</name>
</gene>
<dbReference type="InParanoid" id="C3YQ27"/>